<dbReference type="GO" id="GO:0005096">
    <property type="term" value="F:GTPase activator activity"/>
    <property type="evidence" value="ECO:0007669"/>
    <property type="project" value="UniProtKB-KW"/>
</dbReference>
<feature type="compositionally biased region" description="Low complexity" evidence="2">
    <location>
        <begin position="912"/>
        <end position="922"/>
    </location>
</feature>
<dbReference type="Proteomes" id="UP001152803">
    <property type="component" value="Unassembled WGS sequence"/>
</dbReference>
<dbReference type="OrthoDB" id="10264062at2759"/>
<evidence type="ECO:0000256" key="2">
    <source>
        <dbReference type="SAM" id="MobiDB-lite"/>
    </source>
</evidence>
<dbReference type="Pfam" id="PF02686">
    <property type="entry name" value="GatC"/>
    <property type="match status" value="1"/>
</dbReference>
<evidence type="ECO:0000256" key="1">
    <source>
        <dbReference type="ARBA" id="ARBA00022468"/>
    </source>
</evidence>
<dbReference type="Gene3D" id="1.10.472.80">
    <property type="entry name" value="Ypt/Rab-GAP domain of gyp1p, domain 3"/>
    <property type="match status" value="1"/>
</dbReference>
<name>A0A9Q1HVB1_CONCO</name>
<dbReference type="EMBL" id="JAFJMO010000011">
    <property type="protein sequence ID" value="KAJ8263635.1"/>
    <property type="molecule type" value="Genomic_DNA"/>
</dbReference>
<dbReference type="SUPFAM" id="SSF47923">
    <property type="entry name" value="Ypt/Rab-GAP domain of gyp1p"/>
    <property type="match status" value="2"/>
</dbReference>
<feature type="domain" description="Rab-GAP TBC" evidence="3">
    <location>
        <begin position="284"/>
        <end position="461"/>
    </location>
</feature>
<feature type="compositionally biased region" description="Polar residues" evidence="2">
    <location>
        <begin position="874"/>
        <end position="895"/>
    </location>
</feature>
<feature type="compositionally biased region" description="Basic and acidic residues" evidence="2">
    <location>
        <begin position="94"/>
        <end position="108"/>
    </location>
</feature>
<dbReference type="PROSITE" id="PS50086">
    <property type="entry name" value="TBC_RABGAP"/>
    <property type="match status" value="1"/>
</dbReference>
<evidence type="ECO:0000313" key="5">
    <source>
        <dbReference type="Proteomes" id="UP001152803"/>
    </source>
</evidence>
<feature type="compositionally biased region" description="Basic and acidic residues" evidence="2">
    <location>
        <begin position="1"/>
        <end position="16"/>
    </location>
</feature>
<dbReference type="SMART" id="SM00164">
    <property type="entry name" value="TBC"/>
    <property type="match status" value="1"/>
</dbReference>
<dbReference type="InterPro" id="IPR003837">
    <property type="entry name" value="GatC"/>
</dbReference>
<accession>A0A9Q1HVB1</accession>
<feature type="compositionally biased region" description="Basic and acidic residues" evidence="2">
    <location>
        <begin position="68"/>
        <end position="81"/>
    </location>
</feature>
<dbReference type="Pfam" id="PF00566">
    <property type="entry name" value="RabGAP-TBC"/>
    <property type="match status" value="1"/>
</dbReference>
<keyword evidence="1" id="KW-0343">GTPase activation</keyword>
<dbReference type="InterPro" id="IPR036113">
    <property type="entry name" value="Asp/Glu-ADT_sf_sub_c"/>
</dbReference>
<evidence type="ECO:0000259" key="3">
    <source>
        <dbReference type="PROSITE" id="PS50086"/>
    </source>
</evidence>
<dbReference type="GO" id="GO:0006450">
    <property type="term" value="P:regulation of translational fidelity"/>
    <property type="evidence" value="ECO:0007669"/>
    <property type="project" value="InterPro"/>
</dbReference>
<dbReference type="AlphaFoldDB" id="A0A9Q1HVB1"/>
<dbReference type="Gene3D" id="1.10.8.270">
    <property type="entry name" value="putative rabgap domain of human tbc1 domain family member 14 like domains"/>
    <property type="match status" value="1"/>
</dbReference>
<evidence type="ECO:0000313" key="4">
    <source>
        <dbReference type="EMBL" id="KAJ8263635.1"/>
    </source>
</evidence>
<feature type="compositionally biased region" description="Basic residues" evidence="2">
    <location>
        <begin position="858"/>
        <end position="868"/>
    </location>
</feature>
<gene>
    <name evidence="4" type="ORF">COCON_G00160920</name>
</gene>
<proteinExistence type="inferred from homology"/>
<dbReference type="PANTHER" id="PTHR22957:SF187">
    <property type="entry name" value="SMALL G PROTEIN SIGNALING MODULATOR 1"/>
    <property type="match status" value="1"/>
</dbReference>
<feature type="region of interest" description="Disordered" evidence="2">
    <location>
        <begin position="252"/>
        <end position="271"/>
    </location>
</feature>
<dbReference type="InterPro" id="IPR035969">
    <property type="entry name" value="Rab-GAP_TBC_sf"/>
</dbReference>
<dbReference type="FunFam" id="1.10.8.270:FF:000006">
    <property type="entry name" value="Small G protein signaling modulator 2"/>
    <property type="match status" value="1"/>
</dbReference>
<keyword evidence="5" id="KW-1185">Reference proteome</keyword>
<organism evidence="4 5">
    <name type="scientific">Conger conger</name>
    <name type="common">Conger eel</name>
    <name type="synonym">Muraena conger</name>
    <dbReference type="NCBI Taxonomy" id="82655"/>
    <lineage>
        <taxon>Eukaryota</taxon>
        <taxon>Metazoa</taxon>
        <taxon>Chordata</taxon>
        <taxon>Craniata</taxon>
        <taxon>Vertebrata</taxon>
        <taxon>Euteleostomi</taxon>
        <taxon>Actinopterygii</taxon>
        <taxon>Neopterygii</taxon>
        <taxon>Teleostei</taxon>
        <taxon>Anguilliformes</taxon>
        <taxon>Congridae</taxon>
        <taxon>Conger</taxon>
    </lineage>
</organism>
<dbReference type="PANTHER" id="PTHR22957">
    <property type="entry name" value="TBC1 DOMAIN FAMILY MEMBER GTPASE-ACTIVATING PROTEIN"/>
    <property type="match status" value="1"/>
</dbReference>
<dbReference type="FunFam" id="1.10.472.80:FF:000004">
    <property type="entry name" value="Small G protein signaling modulator 1"/>
    <property type="match status" value="1"/>
</dbReference>
<dbReference type="HAMAP" id="MF_00122">
    <property type="entry name" value="GatC"/>
    <property type="match status" value="1"/>
</dbReference>
<sequence>PETEVKSPEIEVRSLETEAVAAPEAEEPADVHGEVESPEMEEVKIPETELAPSPETDVTSHETQAPKAPERGETEQVKPTEEEAIEGTGVTEVKSPELEDVKVEEPRQVVEAPQMEVGGAPETEQVKTPPSNAVGEMMMELRPLDIENVNAPERPDAGEAKVPEADIFKAFEAEEAHGASVASSTIDTSEAPLTIESDESPSAIEMEEIPMSKGAIISWERKGMALASPSAVAAVLGEAAGAGLPVLELRLDEAGEKPSPEGTESVLSEEPEMESLFPQFDSLAVAAEMKNEVVSPVSSIGTTYSQELLDMYTINLHRIEKDVQRCDRNYWYFTPANLEKLRNVMCSYVWQHLEIGYVQGMCDLLAPLLVILDDEAMAFSCFTELMKRMNQNFPHGGAMDTHFANMRSLIQILDSELFELMHQNGDYTHFYFCYRWFLLDFKRELVYDDVFAVWETIWAAKYTSSGHFVLFIALALVEIYRDIILENNMDFTDIIKFFNEMAEHHNIKQILTLARDLVCKVQTLIENKFRKHQHGNLRQSTSYLQYDYLVDKLERLALVDFRNQDAVACLEKAIRFADQLHVVNTDGVEPMDSVLEDRALYLRDDRVEEGNCAEQLLQLSKHTMEEYFLAPPGNIPLPERGERATMFTDSGGEAGCGAVGGAGEGGGYGGTTSGGAATGSGEAGIRGFGRVASTVPGTGSGTASGPSWTLAPRERGLAGVVLCAAEREAEAHLVRAELCPVEAAQGVLHILSAQELHHALAVTLDVGEAHVPRLPHVILQVLPASGSVNLPWILKADKGEGDGAPVVLQLDVPDLPVLEEEVLDVPLLHISRKVPHIDPPIRHRSVGPCSLQTETGEHRKRRLKRRVHLPTPSKEPTVQFNGVSYSRVTTDQSLGQPSSYSPYKQKSKENKNNNTSNVFINP</sequence>
<feature type="region of interest" description="Disordered" evidence="2">
    <location>
        <begin position="844"/>
        <end position="922"/>
    </location>
</feature>
<dbReference type="SUPFAM" id="SSF141000">
    <property type="entry name" value="Glu-tRNAGln amidotransferase C subunit"/>
    <property type="match status" value="1"/>
</dbReference>
<reference evidence="4" key="1">
    <citation type="journal article" date="2023" name="Science">
        <title>Genome structures resolve the early diversification of teleost fishes.</title>
        <authorList>
            <person name="Parey E."/>
            <person name="Louis A."/>
            <person name="Montfort J."/>
            <person name="Bouchez O."/>
            <person name="Roques C."/>
            <person name="Iampietro C."/>
            <person name="Lluch J."/>
            <person name="Castinel A."/>
            <person name="Donnadieu C."/>
            <person name="Desvignes T."/>
            <person name="Floi Bucao C."/>
            <person name="Jouanno E."/>
            <person name="Wen M."/>
            <person name="Mejri S."/>
            <person name="Dirks R."/>
            <person name="Jansen H."/>
            <person name="Henkel C."/>
            <person name="Chen W.J."/>
            <person name="Zahm M."/>
            <person name="Cabau C."/>
            <person name="Klopp C."/>
            <person name="Thompson A.W."/>
            <person name="Robinson-Rechavi M."/>
            <person name="Braasch I."/>
            <person name="Lecointre G."/>
            <person name="Bobe J."/>
            <person name="Postlethwait J.H."/>
            <person name="Berthelot C."/>
            <person name="Roest Crollius H."/>
            <person name="Guiguen Y."/>
        </authorList>
    </citation>
    <scope>NUCLEOTIDE SEQUENCE</scope>
    <source>
        <strain evidence="4">Concon-B</strain>
    </source>
</reference>
<feature type="compositionally biased region" description="Basic and acidic residues" evidence="2">
    <location>
        <begin position="29"/>
        <end position="47"/>
    </location>
</feature>
<comment type="caution">
    <text evidence="4">The sequence shown here is derived from an EMBL/GenBank/DDBJ whole genome shotgun (WGS) entry which is preliminary data.</text>
</comment>
<dbReference type="InterPro" id="IPR000195">
    <property type="entry name" value="Rab-GAP-TBC_dom"/>
</dbReference>
<protein>
    <recommendedName>
        <fullName evidence="3">Rab-GAP TBC domain-containing protein</fullName>
    </recommendedName>
</protein>
<feature type="region of interest" description="Disordered" evidence="2">
    <location>
        <begin position="1"/>
        <end position="130"/>
    </location>
</feature>
<feature type="non-terminal residue" evidence="4">
    <location>
        <position position="922"/>
    </location>
</feature>